<feature type="compositionally biased region" description="Basic residues" evidence="1">
    <location>
        <begin position="168"/>
        <end position="179"/>
    </location>
</feature>
<dbReference type="EMBL" id="HBHX01046334">
    <property type="protein sequence ID" value="CAE0125583.1"/>
    <property type="molecule type" value="Transcribed_RNA"/>
</dbReference>
<reference evidence="2" key="1">
    <citation type="submission" date="2021-01" db="EMBL/GenBank/DDBJ databases">
        <authorList>
            <person name="Corre E."/>
            <person name="Pelletier E."/>
            <person name="Niang G."/>
            <person name="Scheremetjew M."/>
            <person name="Finn R."/>
            <person name="Kale V."/>
            <person name="Holt S."/>
            <person name="Cochrane G."/>
            <person name="Meng A."/>
            <person name="Brown T."/>
            <person name="Cohen L."/>
        </authorList>
    </citation>
    <scope>NUCLEOTIDE SEQUENCE</scope>
    <source>
        <strain evidence="2">CCMP281</strain>
    </source>
</reference>
<feature type="region of interest" description="Disordered" evidence="1">
    <location>
        <begin position="105"/>
        <end position="180"/>
    </location>
</feature>
<evidence type="ECO:0000256" key="1">
    <source>
        <dbReference type="SAM" id="MobiDB-lite"/>
    </source>
</evidence>
<evidence type="ECO:0000313" key="2">
    <source>
        <dbReference type="EMBL" id="CAE0125583.1"/>
    </source>
</evidence>
<gene>
    <name evidence="2" type="ORF">HERI1096_LOCUS25643</name>
</gene>
<accession>A0A7S3B5I5</accession>
<protein>
    <submittedName>
        <fullName evidence="2">Uncharacterized protein</fullName>
    </submittedName>
</protein>
<dbReference type="AlphaFoldDB" id="A0A7S3B5I5"/>
<sequence length="480" mass="50620">MPNLPRPPSDLEQRPGLFRRRSTENNTTDGSWHSADCTRDSEEWPTAEIARPSSSAIQTAACAASSSTVLPQNSATGRASTAGAASPRGVANPTVEAAARLLSEMQDGGDPSQAGRAVKERAKGGKGFFGGKAKEAATSKRGGQRSGTEEGEALLGQPDNGQEDAGRRGRKGLWRRAEKKKTETAWEILHRLQKEEAKIRADASIHEVQAMVHTFTEAAEQLEVMGEPDKARDVMTVFLPSFFERSDVQATLQTVGGSTTSGVLPPIDAPPHPPSEPYVAYVEPPRLGVNPPRLPPAALGGPSALPLPPPRGAGAFPGGIGDTRSGGLPGLPGWPAGGALAGWPWQNEPPSCGASSNFDVHISCTDQSKSTWSGGMKPIIRAGDAATIALHAAIRSASQRPSVRNTTDLTERLVDRGGGMDEEAVGGCCSWLCMPRASTDVGKQQQIYNRPRDNSCAHVLATGWSATNSRAASRRHTSNE</sequence>
<feature type="region of interest" description="Disordered" evidence="1">
    <location>
        <begin position="1"/>
        <end position="91"/>
    </location>
</feature>
<proteinExistence type="predicted"/>
<organism evidence="2">
    <name type="scientific">Haptolina ericina</name>
    <dbReference type="NCBI Taxonomy" id="156174"/>
    <lineage>
        <taxon>Eukaryota</taxon>
        <taxon>Haptista</taxon>
        <taxon>Haptophyta</taxon>
        <taxon>Prymnesiophyceae</taxon>
        <taxon>Prymnesiales</taxon>
        <taxon>Prymnesiaceae</taxon>
        <taxon>Haptolina</taxon>
    </lineage>
</organism>
<feature type="compositionally biased region" description="Polar residues" evidence="1">
    <location>
        <begin position="52"/>
        <end position="73"/>
    </location>
</feature>
<name>A0A7S3B5I5_9EUKA</name>
<feature type="compositionally biased region" description="Low complexity" evidence="1">
    <location>
        <begin position="74"/>
        <end position="89"/>
    </location>
</feature>